<sequence length="314" mass="34165">MTESLPVDLRSAHEYDAAARAASSVVIDKYSTSFGLASRLLGRTVRPHVRCVYALVRVADEIVDGAAAASGVSRSQTVELLNELEVETLTALERGFSTNLVVHAFARTAQHAGIGADLVVPFFASMRTDLTTLRHTEESVADYVYGSAEVIGLMCLRIFMTGNPVEADREARLQHGARCLGAAFQKINFLRDIAQDYRTLGRVYLPGTDPSTLTEAVKNHHLDRIDADLAVARAAVDDLPESSRTAVLLAHDLFAELAARLRSTPAEDLLDTRIRVPDTRKLVILGRSLATGKFGRGQSWARGAASPFPPTRQR</sequence>
<dbReference type="PANTHER" id="PTHR31480">
    <property type="entry name" value="BIFUNCTIONAL LYCOPENE CYCLASE/PHYTOENE SYNTHASE"/>
    <property type="match status" value="1"/>
</dbReference>
<dbReference type="PROSITE" id="PS01045">
    <property type="entry name" value="SQUALEN_PHYTOEN_SYN_2"/>
    <property type="match status" value="1"/>
</dbReference>
<dbReference type="Gene3D" id="1.10.600.10">
    <property type="entry name" value="Farnesyl Diphosphate Synthase"/>
    <property type="match status" value="1"/>
</dbReference>
<comment type="caution">
    <text evidence="3">The sequence shown here is derived from an EMBL/GenBank/DDBJ whole genome shotgun (WGS) entry which is preliminary data.</text>
</comment>
<comment type="pathway">
    <text evidence="1">Carotenoid biosynthesis; phytoene biosynthesis.</text>
</comment>
<name>A0A3N4A754_9MICC</name>
<dbReference type="InterPro" id="IPR044843">
    <property type="entry name" value="Trans_IPPS_bact-type"/>
</dbReference>
<dbReference type="InterPro" id="IPR008949">
    <property type="entry name" value="Isoprenoid_synthase_dom_sf"/>
</dbReference>
<dbReference type="InterPro" id="IPR002060">
    <property type="entry name" value="Squ/phyt_synthse"/>
</dbReference>
<dbReference type="CDD" id="cd00683">
    <property type="entry name" value="Trans_IPPS_HH"/>
    <property type="match status" value="1"/>
</dbReference>
<dbReference type="GO" id="GO:0016117">
    <property type="term" value="P:carotenoid biosynthetic process"/>
    <property type="evidence" value="ECO:0007669"/>
    <property type="project" value="UniProtKB-ARBA"/>
</dbReference>
<reference evidence="3 4" key="1">
    <citation type="submission" date="2018-10" db="EMBL/GenBank/DDBJ databases">
        <title>Kocuria sp. M5W7-7, whole genome shotgun sequence.</title>
        <authorList>
            <person name="Tuo L."/>
        </authorList>
    </citation>
    <scope>NUCLEOTIDE SEQUENCE [LARGE SCALE GENOMIC DNA]</scope>
    <source>
        <strain evidence="3 4">M5W7-7</strain>
    </source>
</reference>
<organism evidence="3 4">
    <name type="scientific">Kocuria soli</name>
    <dbReference type="NCBI Taxonomy" id="2485125"/>
    <lineage>
        <taxon>Bacteria</taxon>
        <taxon>Bacillati</taxon>
        <taxon>Actinomycetota</taxon>
        <taxon>Actinomycetes</taxon>
        <taxon>Micrococcales</taxon>
        <taxon>Micrococcaceae</taxon>
        <taxon>Kocuria</taxon>
    </lineage>
</organism>
<dbReference type="RefSeq" id="WP_123824178.1">
    <property type="nucleotide sequence ID" value="NZ_RKMF01000002.1"/>
</dbReference>
<dbReference type="GO" id="GO:0004311">
    <property type="term" value="F:geranylgeranyl diphosphate synthase activity"/>
    <property type="evidence" value="ECO:0007669"/>
    <property type="project" value="InterPro"/>
</dbReference>
<dbReference type="UniPathway" id="UPA00799"/>
<evidence type="ECO:0000313" key="4">
    <source>
        <dbReference type="Proteomes" id="UP000270616"/>
    </source>
</evidence>
<dbReference type="SUPFAM" id="SSF48576">
    <property type="entry name" value="Terpenoid synthases"/>
    <property type="match status" value="1"/>
</dbReference>
<evidence type="ECO:0000313" key="3">
    <source>
        <dbReference type="EMBL" id="ROZ64749.1"/>
    </source>
</evidence>
<dbReference type="Pfam" id="PF00494">
    <property type="entry name" value="SQS_PSY"/>
    <property type="match status" value="1"/>
</dbReference>
<keyword evidence="2" id="KW-0808">Transferase</keyword>
<dbReference type="GO" id="GO:0051996">
    <property type="term" value="F:squalene synthase [NAD(P)H] activity"/>
    <property type="evidence" value="ECO:0007669"/>
    <property type="project" value="InterPro"/>
</dbReference>
<dbReference type="SFLD" id="SFLDS00005">
    <property type="entry name" value="Isoprenoid_Synthase_Type_I"/>
    <property type="match status" value="1"/>
</dbReference>
<protein>
    <submittedName>
        <fullName evidence="3">Phytoene/squalene synthase family protein</fullName>
    </submittedName>
</protein>
<dbReference type="OrthoDB" id="9807580at2"/>
<dbReference type="AlphaFoldDB" id="A0A3N4A754"/>
<dbReference type="SFLD" id="SFLDG01212">
    <property type="entry name" value="Phytoene_synthase_like"/>
    <property type="match status" value="1"/>
</dbReference>
<accession>A0A3N4A754</accession>
<dbReference type="InterPro" id="IPR019845">
    <property type="entry name" value="Squalene/phytoene_synthase_CS"/>
</dbReference>
<evidence type="ECO:0000256" key="1">
    <source>
        <dbReference type="ARBA" id="ARBA00004684"/>
    </source>
</evidence>
<keyword evidence="4" id="KW-1185">Reference proteome</keyword>
<proteinExistence type="predicted"/>
<dbReference type="EMBL" id="RKMF01000002">
    <property type="protein sequence ID" value="ROZ64749.1"/>
    <property type="molecule type" value="Genomic_DNA"/>
</dbReference>
<dbReference type="Proteomes" id="UP000270616">
    <property type="component" value="Unassembled WGS sequence"/>
</dbReference>
<dbReference type="SFLD" id="SFLDG01018">
    <property type="entry name" value="Squalene/Phytoene_Synthase_Lik"/>
    <property type="match status" value="1"/>
</dbReference>
<evidence type="ECO:0000256" key="2">
    <source>
        <dbReference type="ARBA" id="ARBA00022679"/>
    </source>
</evidence>
<dbReference type="InterPro" id="IPR033904">
    <property type="entry name" value="Trans_IPPS_HH"/>
</dbReference>
<gene>
    <name evidence="3" type="ORF">EDL96_02625</name>
</gene>